<feature type="domain" description="Zn(2)-C6 fungal-type" evidence="6">
    <location>
        <begin position="10"/>
        <end position="38"/>
    </location>
</feature>
<dbReference type="GO" id="GO:0000981">
    <property type="term" value="F:DNA-binding transcription factor activity, RNA polymerase II-specific"/>
    <property type="evidence" value="ECO:0007669"/>
    <property type="project" value="InterPro"/>
</dbReference>
<keyword evidence="8" id="KW-1185">Reference proteome</keyword>
<dbReference type="Pfam" id="PF11951">
    <property type="entry name" value="Fungal_trans_2"/>
    <property type="match status" value="1"/>
</dbReference>
<evidence type="ECO:0000256" key="3">
    <source>
        <dbReference type="ARBA" id="ARBA00023163"/>
    </source>
</evidence>
<dbReference type="STRING" id="569365.A0A0D2D124"/>
<dbReference type="CDD" id="cd00067">
    <property type="entry name" value="GAL4"/>
    <property type="match status" value="1"/>
</dbReference>
<dbReference type="AlphaFoldDB" id="A0A0D2D124"/>
<feature type="compositionally biased region" description="Low complexity" evidence="5">
    <location>
        <begin position="491"/>
        <end position="508"/>
    </location>
</feature>
<dbReference type="RefSeq" id="XP_016249685.1">
    <property type="nucleotide sequence ID" value="XM_016392166.1"/>
</dbReference>
<dbReference type="PANTHER" id="PTHR38111">
    <property type="entry name" value="ZN(2)-C6 FUNGAL-TYPE DOMAIN-CONTAINING PROTEIN-RELATED"/>
    <property type="match status" value="1"/>
</dbReference>
<evidence type="ECO:0000256" key="5">
    <source>
        <dbReference type="SAM" id="MobiDB-lite"/>
    </source>
</evidence>
<reference evidence="7 8" key="1">
    <citation type="submission" date="2015-01" db="EMBL/GenBank/DDBJ databases">
        <title>The Genome Sequence of Cladophialophora immunda CBS83496.</title>
        <authorList>
            <consortium name="The Broad Institute Genomics Platform"/>
            <person name="Cuomo C."/>
            <person name="de Hoog S."/>
            <person name="Gorbushina A."/>
            <person name="Stielow B."/>
            <person name="Teixiera M."/>
            <person name="Abouelleil A."/>
            <person name="Chapman S.B."/>
            <person name="Priest M."/>
            <person name="Young S.K."/>
            <person name="Wortman J."/>
            <person name="Nusbaum C."/>
            <person name="Birren B."/>
        </authorList>
    </citation>
    <scope>NUCLEOTIDE SEQUENCE [LARGE SCALE GENOMIC DNA]</scope>
    <source>
        <strain evidence="7 8">CBS 83496</strain>
    </source>
</reference>
<gene>
    <name evidence="7" type="ORF">PV07_05283</name>
</gene>
<sequence length="541" mass="61069">MVGVPGKSKGCSTCRRRKKGCDQKRPVCGQCATTGNICGGYDRERTFILHPASKKVEHAIFVARTRPAILPLPGSVNRGAVESQCKSLFWDLYMPQGDAACRDDFIIRCGHPMNWTEVIQNVTKQDVSLADAFSALSISRVGQGHRDVRLVHESAKLYVKALKELQLALFDPQRMHSDHVLMACMLLGLYEVFEGPAFNSRSWVAHAAGAARLIQLRGARHHQNWLAHHPFLASRIPTIYAAILQRKATYLASEEWRTVPWEFQHRTYFDRMVDLGTLIPGILEKFDILREYDFDTTAELAGLLDECRDLQTKMNKWRDGTKKGAIPRVVEHDLIEQPGYPFATDLWFENHLFAHARLVYHTCSLALSEVGNEILQALYLRDHKRLDSSDRATLKGLFDAESQAANICRCVAYCLQPEMGAWGANIINFPANLAFAYYQKTGHKVATDWLERAFQSAKLRGLHVENVFDVLLPSLRDRDDRMRFAKRESSTESSDSSEHSPASNQSVASHTLSLHSLSSNATTIFVYEDPAKDYDANFEPD</sequence>
<accession>A0A0D2D124</accession>
<feature type="region of interest" description="Disordered" evidence="5">
    <location>
        <begin position="485"/>
        <end position="508"/>
    </location>
</feature>
<keyword evidence="4" id="KW-0539">Nucleus</keyword>
<evidence type="ECO:0000256" key="4">
    <source>
        <dbReference type="ARBA" id="ARBA00023242"/>
    </source>
</evidence>
<name>A0A0D2D124_9EURO</name>
<dbReference type="SUPFAM" id="SSF57701">
    <property type="entry name" value="Zn2/Cys6 DNA-binding domain"/>
    <property type="match status" value="1"/>
</dbReference>
<evidence type="ECO:0000259" key="6">
    <source>
        <dbReference type="PROSITE" id="PS50048"/>
    </source>
</evidence>
<dbReference type="HOGENOM" id="CLU_021599_2_2_1"/>
<dbReference type="OrthoDB" id="3525185at2759"/>
<dbReference type="SMART" id="SM00066">
    <property type="entry name" value="GAL4"/>
    <property type="match status" value="1"/>
</dbReference>
<dbReference type="Proteomes" id="UP000054466">
    <property type="component" value="Unassembled WGS sequence"/>
</dbReference>
<keyword evidence="2" id="KW-0238">DNA-binding</keyword>
<dbReference type="GO" id="GO:0008270">
    <property type="term" value="F:zinc ion binding"/>
    <property type="evidence" value="ECO:0007669"/>
    <property type="project" value="InterPro"/>
</dbReference>
<dbReference type="InterPro" id="IPR036864">
    <property type="entry name" value="Zn2-C6_fun-type_DNA-bd_sf"/>
</dbReference>
<evidence type="ECO:0000256" key="2">
    <source>
        <dbReference type="ARBA" id="ARBA00023125"/>
    </source>
</evidence>
<organism evidence="7 8">
    <name type="scientific">Cladophialophora immunda</name>
    <dbReference type="NCBI Taxonomy" id="569365"/>
    <lineage>
        <taxon>Eukaryota</taxon>
        <taxon>Fungi</taxon>
        <taxon>Dikarya</taxon>
        <taxon>Ascomycota</taxon>
        <taxon>Pezizomycotina</taxon>
        <taxon>Eurotiomycetes</taxon>
        <taxon>Chaetothyriomycetidae</taxon>
        <taxon>Chaetothyriales</taxon>
        <taxon>Herpotrichiellaceae</taxon>
        <taxon>Cladophialophora</taxon>
    </lineage>
</organism>
<dbReference type="InterPro" id="IPR021858">
    <property type="entry name" value="Fun_TF"/>
</dbReference>
<protein>
    <recommendedName>
        <fullName evidence="6">Zn(2)-C6 fungal-type domain-containing protein</fullName>
    </recommendedName>
</protein>
<dbReference type="Gene3D" id="4.10.240.10">
    <property type="entry name" value="Zn(2)-C6 fungal-type DNA-binding domain"/>
    <property type="match status" value="1"/>
</dbReference>
<dbReference type="InterPro" id="IPR001138">
    <property type="entry name" value="Zn2Cys6_DnaBD"/>
</dbReference>
<keyword evidence="1" id="KW-0805">Transcription regulation</keyword>
<evidence type="ECO:0000256" key="1">
    <source>
        <dbReference type="ARBA" id="ARBA00023015"/>
    </source>
</evidence>
<dbReference type="PROSITE" id="PS00463">
    <property type="entry name" value="ZN2_CY6_FUNGAL_1"/>
    <property type="match status" value="1"/>
</dbReference>
<dbReference type="Pfam" id="PF00172">
    <property type="entry name" value="Zn_clus"/>
    <property type="match status" value="1"/>
</dbReference>
<dbReference type="GeneID" id="27344477"/>
<evidence type="ECO:0000313" key="8">
    <source>
        <dbReference type="Proteomes" id="UP000054466"/>
    </source>
</evidence>
<dbReference type="PROSITE" id="PS50048">
    <property type="entry name" value="ZN2_CY6_FUNGAL_2"/>
    <property type="match status" value="1"/>
</dbReference>
<keyword evidence="3" id="KW-0804">Transcription</keyword>
<dbReference type="VEuPathDB" id="FungiDB:PV07_05283"/>
<evidence type="ECO:0000313" key="7">
    <source>
        <dbReference type="EMBL" id="KIW29469.1"/>
    </source>
</evidence>
<proteinExistence type="predicted"/>
<dbReference type="InterPro" id="IPR053178">
    <property type="entry name" value="Osmoadaptation_assoc"/>
</dbReference>
<dbReference type="GO" id="GO:0003677">
    <property type="term" value="F:DNA binding"/>
    <property type="evidence" value="ECO:0007669"/>
    <property type="project" value="UniProtKB-KW"/>
</dbReference>
<dbReference type="EMBL" id="KN847042">
    <property type="protein sequence ID" value="KIW29469.1"/>
    <property type="molecule type" value="Genomic_DNA"/>
</dbReference>